<reference evidence="3" key="1">
    <citation type="journal article" date="2019" name="Int. J. Syst. Evol. Microbiol.">
        <title>The Global Catalogue of Microorganisms (GCM) 10K type strain sequencing project: providing services to taxonomists for standard genome sequencing and annotation.</title>
        <authorList>
            <consortium name="The Broad Institute Genomics Platform"/>
            <consortium name="The Broad Institute Genome Sequencing Center for Infectious Disease"/>
            <person name="Wu L."/>
            <person name="Ma J."/>
        </authorList>
    </citation>
    <scope>NUCLEOTIDE SEQUENCE [LARGE SCALE GENOMIC DNA]</scope>
    <source>
        <strain evidence="3">CGMCC 4.7246</strain>
    </source>
</reference>
<evidence type="ECO:0000313" key="2">
    <source>
        <dbReference type="EMBL" id="MFC6092621.1"/>
    </source>
</evidence>
<proteinExistence type="predicted"/>
<gene>
    <name evidence="2" type="ORF">ACFP3R_25380</name>
</gene>
<dbReference type="Pfam" id="PF07876">
    <property type="entry name" value="Dabb"/>
    <property type="match status" value="1"/>
</dbReference>
<organism evidence="2 3">
    <name type="scientific">Saccharothrix lopnurensis</name>
    <dbReference type="NCBI Taxonomy" id="1670621"/>
    <lineage>
        <taxon>Bacteria</taxon>
        <taxon>Bacillati</taxon>
        <taxon>Actinomycetota</taxon>
        <taxon>Actinomycetes</taxon>
        <taxon>Pseudonocardiales</taxon>
        <taxon>Pseudonocardiaceae</taxon>
        <taxon>Saccharothrix</taxon>
    </lineage>
</organism>
<dbReference type="SUPFAM" id="SSF54909">
    <property type="entry name" value="Dimeric alpha+beta barrel"/>
    <property type="match status" value="1"/>
</dbReference>
<evidence type="ECO:0000313" key="3">
    <source>
        <dbReference type="Proteomes" id="UP001596220"/>
    </source>
</evidence>
<accession>A0ABW1PBP4</accession>
<dbReference type="InterPro" id="IPR011008">
    <property type="entry name" value="Dimeric_a/b-barrel"/>
</dbReference>
<dbReference type="Proteomes" id="UP001596220">
    <property type="component" value="Unassembled WGS sequence"/>
</dbReference>
<dbReference type="Gene3D" id="3.30.70.100">
    <property type="match status" value="1"/>
</dbReference>
<dbReference type="PANTHER" id="PTHR37832:SF1">
    <property type="entry name" value="STRESS-RESPONSE A_B BARREL DOMAIN-CONTAINING PROTEIN"/>
    <property type="match status" value="1"/>
</dbReference>
<dbReference type="EMBL" id="JBHSQO010000031">
    <property type="protein sequence ID" value="MFC6092621.1"/>
    <property type="molecule type" value="Genomic_DNA"/>
</dbReference>
<dbReference type="InterPro" id="IPR013097">
    <property type="entry name" value="Dabb"/>
</dbReference>
<sequence length="113" mass="12710">MIRHIVLFRFKPGVSWEDDAALAAEAVARRVGDEVPDLRYWYAGRNISDRPVAYDFVVVGLLADEDALGRYMVHPFHQDAIARWREISEWVIADVVEQDATVVTNDVPVTAAG</sequence>
<dbReference type="SMART" id="SM00886">
    <property type="entry name" value="Dabb"/>
    <property type="match status" value="1"/>
</dbReference>
<keyword evidence="3" id="KW-1185">Reference proteome</keyword>
<name>A0ABW1PBP4_9PSEU</name>
<dbReference type="RefSeq" id="WP_380639001.1">
    <property type="nucleotide sequence ID" value="NZ_JBHSQO010000031.1"/>
</dbReference>
<dbReference type="PANTHER" id="PTHR37832">
    <property type="entry name" value="BLL2683 PROTEIN"/>
    <property type="match status" value="1"/>
</dbReference>
<dbReference type="PROSITE" id="PS51502">
    <property type="entry name" value="S_R_A_B_BARREL"/>
    <property type="match status" value="1"/>
</dbReference>
<protein>
    <submittedName>
        <fullName evidence="2">Dabb family protein</fullName>
    </submittedName>
</protein>
<comment type="caution">
    <text evidence="2">The sequence shown here is derived from an EMBL/GenBank/DDBJ whole genome shotgun (WGS) entry which is preliminary data.</text>
</comment>
<evidence type="ECO:0000259" key="1">
    <source>
        <dbReference type="PROSITE" id="PS51502"/>
    </source>
</evidence>
<feature type="domain" description="Stress-response A/B barrel" evidence="1">
    <location>
        <begin position="2"/>
        <end position="95"/>
    </location>
</feature>